<evidence type="ECO:0000259" key="5">
    <source>
        <dbReference type="PROSITE" id="PS50835"/>
    </source>
</evidence>
<dbReference type="Pfam" id="PF13927">
    <property type="entry name" value="Ig_3"/>
    <property type="match status" value="2"/>
</dbReference>
<feature type="transmembrane region" description="Helical" evidence="3">
    <location>
        <begin position="325"/>
        <end position="346"/>
    </location>
</feature>
<feature type="compositionally biased region" description="Basic and acidic residues" evidence="2">
    <location>
        <begin position="362"/>
        <end position="382"/>
    </location>
</feature>
<feature type="domain" description="Ig-like" evidence="5">
    <location>
        <begin position="118"/>
        <end position="217"/>
    </location>
</feature>
<protein>
    <recommendedName>
        <fullName evidence="5">Ig-like domain-containing protein</fullName>
    </recommendedName>
</protein>
<organism evidence="6">
    <name type="scientific">Capitella teleta</name>
    <name type="common">Polychaete worm</name>
    <dbReference type="NCBI Taxonomy" id="283909"/>
    <lineage>
        <taxon>Eukaryota</taxon>
        <taxon>Metazoa</taxon>
        <taxon>Spiralia</taxon>
        <taxon>Lophotrochozoa</taxon>
        <taxon>Annelida</taxon>
        <taxon>Polychaeta</taxon>
        <taxon>Sedentaria</taxon>
        <taxon>Scolecida</taxon>
        <taxon>Capitellidae</taxon>
        <taxon>Capitella</taxon>
    </lineage>
</organism>
<dbReference type="PIRSF" id="PIRSF000615">
    <property type="entry name" value="TyrPK_CSF1-R"/>
    <property type="match status" value="1"/>
</dbReference>
<dbReference type="GO" id="GO:0007156">
    <property type="term" value="P:homophilic cell adhesion via plasma membrane adhesion molecules"/>
    <property type="evidence" value="ECO:0007669"/>
    <property type="project" value="TreeGrafter"/>
</dbReference>
<dbReference type="InterPro" id="IPR013783">
    <property type="entry name" value="Ig-like_fold"/>
</dbReference>
<evidence type="ECO:0000313" key="8">
    <source>
        <dbReference type="Proteomes" id="UP000014760"/>
    </source>
</evidence>
<sequence length="382" mass="42597">MKKLTIINVICLGICFFVAVKGETETDDSSSKTSVVTPQVQPVYIKAGDPLELTCIQDDGLTVEWLKDRSEVDTSDSGFFTTQRKEVEGGGKIESTLKKTNTTAEDEGVYTCQVGSNPEQVYNLKVFVFTLNPQHGNVKKDKDDAVLGCEIGDNTAVMESELIWSRNGVVIQDTPKRYSISTENNTLTVFRATEGDEGEYVCALNLNNGAHFNATVYLYMAPQVHHFQKSKNVIQGDPLHLECKAFGYPVPSISWLKGDMPLDTSDDRVKLSNYTTEQGVLLINATLRIENLDFPDRADYVCLASDGGLTNNGTILVRVKDKLAALWPFLGICAEVTILCVIIFIYEKRRAKKMELEEQQEEADHLTNSHAHRGNDEIRQRK</sequence>
<dbReference type="EnsemblMetazoa" id="CapteT151799">
    <property type="protein sequence ID" value="CapteP151799"/>
    <property type="gene ID" value="CapteG151799"/>
</dbReference>
<dbReference type="Pfam" id="PF00047">
    <property type="entry name" value="ig"/>
    <property type="match status" value="1"/>
</dbReference>
<reference evidence="8" key="1">
    <citation type="submission" date="2012-12" db="EMBL/GenBank/DDBJ databases">
        <authorList>
            <person name="Hellsten U."/>
            <person name="Grimwood J."/>
            <person name="Chapman J.A."/>
            <person name="Shapiro H."/>
            <person name="Aerts A."/>
            <person name="Otillar R.P."/>
            <person name="Terry A.Y."/>
            <person name="Boore J.L."/>
            <person name="Simakov O."/>
            <person name="Marletaz F."/>
            <person name="Cho S.-J."/>
            <person name="Edsinger-Gonzales E."/>
            <person name="Havlak P."/>
            <person name="Kuo D.-H."/>
            <person name="Larsson T."/>
            <person name="Lv J."/>
            <person name="Arendt D."/>
            <person name="Savage R."/>
            <person name="Osoegawa K."/>
            <person name="de Jong P."/>
            <person name="Lindberg D.R."/>
            <person name="Seaver E.C."/>
            <person name="Weisblat D.A."/>
            <person name="Putnam N.H."/>
            <person name="Grigoriev I.V."/>
            <person name="Rokhsar D.S."/>
        </authorList>
    </citation>
    <scope>NUCLEOTIDE SEQUENCE</scope>
    <source>
        <strain evidence="8">I ESC-2004</strain>
    </source>
</reference>
<feature type="domain" description="Ig-like" evidence="5">
    <location>
        <begin position="222"/>
        <end position="316"/>
    </location>
</feature>
<evidence type="ECO:0000256" key="2">
    <source>
        <dbReference type="SAM" id="MobiDB-lite"/>
    </source>
</evidence>
<dbReference type="InterPro" id="IPR003598">
    <property type="entry name" value="Ig_sub2"/>
</dbReference>
<proteinExistence type="predicted"/>
<dbReference type="InterPro" id="IPR036179">
    <property type="entry name" value="Ig-like_dom_sf"/>
</dbReference>
<dbReference type="SUPFAM" id="SSF48726">
    <property type="entry name" value="Immunoglobulin"/>
    <property type="match status" value="2"/>
</dbReference>
<reference evidence="7" key="3">
    <citation type="submission" date="2015-06" db="UniProtKB">
        <authorList>
            <consortium name="EnsemblMetazoa"/>
        </authorList>
    </citation>
    <scope>IDENTIFICATION</scope>
</reference>
<accession>R7U259</accession>
<feature type="domain" description="Ig-like" evidence="5">
    <location>
        <begin position="38"/>
        <end position="114"/>
    </location>
</feature>
<feature type="region of interest" description="Disordered" evidence="2">
    <location>
        <begin position="356"/>
        <end position="382"/>
    </location>
</feature>
<dbReference type="SMART" id="SM00409">
    <property type="entry name" value="IG"/>
    <property type="match status" value="3"/>
</dbReference>
<dbReference type="GO" id="GO:0070593">
    <property type="term" value="P:dendrite self-avoidance"/>
    <property type="evidence" value="ECO:0007669"/>
    <property type="project" value="TreeGrafter"/>
</dbReference>
<feature type="chain" id="PRO_5008787595" description="Ig-like domain-containing protein" evidence="4">
    <location>
        <begin position="23"/>
        <end position="382"/>
    </location>
</feature>
<name>R7U259_CAPTE</name>
<dbReference type="HOGENOM" id="CLU_058449_1_1_1"/>
<dbReference type="GO" id="GO:0007411">
    <property type="term" value="P:axon guidance"/>
    <property type="evidence" value="ECO:0007669"/>
    <property type="project" value="TreeGrafter"/>
</dbReference>
<evidence type="ECO:0000256" key="1">
    <source>
        <dbReference type="ARBA" id="ARBA00023319"/>
    </source>
</evidence>
<dbReference type="PANTHER" id="PTHR10075:SF100">
    <property type="entry name" value="FASCICLIN-2"/>
    <property type="match status" value="1"/>
</dbReference>
<dbReference type="GO" id="GO:0005886">
    <property type="term" value="C:plasma membrane"/>
    <property type="evidence" value="ECO:0007669"/>
    <property type="project" value="TreeGrafter"/>
</dbReference>
<dbReference type="STRING" id="283909.R7U259"/>
<keyword evidence="3" id="KW-1133">Transmembrane helix</keyword>
<dbReference type="Gene3D" id="2.60.40.10">
    <property type="entry name" value="Immunoglobulins"/>
    <property type="match status" value="3"/>
</dbReference>
<dbReference type="SMART" id="SM00408">
    <property type="entry name" value="IGc2"/>
    <property type="match status" value="3"/>
</dbReference>
<keyword evidence="4" id="KW-0732">Signal</keyword>
<dbReference type="GO" id="GO:0098632">
    <property type="term" value="F:cell-cell adhesion mediator activity"/>
    <property type="evidence" value="ECO:0007669"/>
    <property type="project" value="TreeGrafter"/>
</dbReference>
<dbReference type="EMBL" id="KB308622">
    <property type="protein sequence ID" value="ELT97255.1"/>
    <property type="molecule type" value="Genomic_DNA"/>
</dbReference>
<dbReference type="AlphaFoldDB" id="R7U259"/>
<feature type="signal peptide" evidence="4">
    <location>
        <begin position="1"/>
        <end position="22"/>
    </location>
</feature>
<keyword evidence="3" id="KW-0812">Transmembrane</keyword>
<dbReference type="OMA" id="TITGHKW"/>
<reference evidence="6 8" key="2">
    <citation type="journal article" date="2013" name="Nature">
        <title>Insights into bilaterian evolution from three spiralian genomes.</title>
        <authorList>
            <person name="Simakov O."/>
            <person name="Marletaz F."/>
            <person name="Cho S.J."/>
            <person name="Edsinger-Gonzales E."/>
            <person name="Havlak P."/>
            <person name="Hellsten U."/>
            <person name="Kuo D.H."/>
            <person name="Larsson T."/>
            <person name="Lv J."/>
            <person name="Arendt D."/>
            <person name="Savage R."/>
            <person name="Osoegawa K."/>
            <person name="de Jong P."/>
            <person name="Grimwood J."/>
            <person name="Chapman J.A."/>
            <person name="Shapiro H."/>
            <person name="Aerts A."/>
            <person name="Otillar R.P."/>
            <person name="Terry A.Y."/>
            <person name="Boore J.L."/>
            <person name="Grigoriev I.V."/>
            <person name="Lindberg D.R."/>
            <person name="Seaver E.C."/>
            <person name="Weisblat D.A."/>
            <person name="Putnam N.H."/>
            <person name="Rokhsar D.S."/>
        </authorList>
    </citation>
    <scope>NUCLEOTIDE SEQUENCE</scope>
    <source>
        <strain evidence="6 8">I ESC-2004</strain>
    </source>
</reference>
<dbReference type="InterPro" id="IPR007110">
    <property type="entry name" value="Ig-like_dom"/>
</dbReference>
<evidence type="ECO:0000256" key="4">
    <source>
        <dbReference type="SAM" id="SignalP"/>
    </source>
</evidence>
<evidence type="ECO:0000313" key="7">
    <source>
        <dbReference type="EnsemblMetazoa" id="CapteP151799"/>
    </source>
</evidence>
<dbReference type="InterPro" id="IPR003599">
    <property type="entry name" value="Ig_sub"/>
</dbReference>
<dbReference type="Proteomes" id="UP000014760">
    <property type="component" value="Unassembled WGS sequence"/>
</dbReference>
<evidence type="ECO:0000313" key="6">
    <source>
        <dbReference type="EMBL" id="ELT97255.1"/>
    </source>
</evidence>
<dbReference type="OrthoDB" id="5970915at2759"/>
<dbReference type="PROSITE" id="PS50835">
    <property type="entry name" value="IG_LIKE"/>
    <property type="match status" value="3"/>
</dbReference>
<keyword evidence="3" id="KW-0472">Membrane</keyword>
<dbReference type="GO" id="GO:0030424">
    <property type="term" value="C:axon"/>
    <property type="evidence" value="ECO:0007669"/>
    <property type="project" value="TreeGrafter"/>
</dbReference>
<evidence type="ECO:0000256" key="3">
    <source>
        <dbReference type="SAM" id="Phobius"/>
    </source>
</evidence>
<keyword evidence="8" id="KW-1185">Reference proteome</keyword>
<keyword evidence="1" id="KW-0393">Immunoglobulin domain</keyword>
<dbReference type="InterPro" id="IPR013151">
    <property type="entry name" value="Immunoglobulin_dom"/>
</dbReference>
<dbReference type="EMBL" id="AMQN01010994">
    <property type="status" value="NOT_ANNOTATED_CDS"/>
    <property type="molecule type" value="Genomic_DNA"/>
</dbReference>
<gene>
    <name evidence="6" type="ORF">CAPTEDRAFT_151799</name>
</gene>
<dbReference type="PANTHER" id="PTHR10075">
    <property type="entry name" value="BASIGIN RELATED"/>
    <property type="match status" value="1"/>
</dbReference>